<evidence type="ECO:0000313" key="3">
    <source>
        <dbReference type="EMBL" id="SDH17204.1"/>
    </source>
</evidence>
<dbReference type="SUPFAM" id="SSF56281">
    <property type="entry name" value="Metallo-hydrolase/oxidoreductase"/>
    <property type="match status" value="1"/>
</dbReference>
<dbReference type="Proteomes" id="UP000199706">
    <property type="component" value="Unassembled WGS sequence"/>
</dbReference>
<evidence type="ECO:0000256" key="1">
    <source>
        <dbReference type="ARBA" id="ARBA00022801"/>
    </source>
</evidence>
<reference evidence="3 4" key="1">
    <citation type="submission" date="2016-10" db="EMBL/GenBank/DDBJ databases">
        <authorList>
            <person name="de Groot N.N."/>
        </authorList>
    </citation>
    <scope>NUCLEOTIDE SEQUENCE [LARGE SCALE GENOMIC DNA]</scope>
    <source>
        <strain evidence="3 4">LMG 2247</strain>
    </source>
</reference>
<evidence type="ECO:0000313" key="4">
    <source>
        <dbReference type="Proteomes" id="UP000199706"/>
    </source>
</evidence>
<dbReference type="EMBL" id="FNCJ01000007">
    <property type="protein sequence ID" value="SDH17204.1"/>
    <property type="molecule type" value="Genomic_DNA"/>
</dbReference>
<dbReference type="InterPro" id="IPR036866">
    <property type="entry name" value="RibonucZ/Hydroxyglut_hydro"/>
</dbReference>
<dbReference type="Pfam" id="PF12706">
    <property type="entry name" value="Lactamase_B_2"/>
    <property type="match status" value="1"/>
</dbReference>
<dbReference type="InterPro" id="IPR050114">
    <property type="entry name" value="UPF0173_UPF0282_UlaG_hydrolase"/>
</dbReference>
<evidence type="ECO:0000259" key="2">
    <source>
        <dbReference type="Pfam" id="PF12706"/>
    </source>
</evidence>
<dbReference type="RefSeq" id="WP_090686006.1">
    <property type="nucleotide sequence ID" value="NZ_FNCJ01000007.1"/>
</dbReference>
<dbReference type="PANTHER" id="PTHR43546:SF9">
    <property type="entry name" value="L-ASCORBATE-6-PHOSPHATE LACTONASE ULAG-RELATED"/>
    <property type="match status" value="1"/>
</dbReference>
<organism evidence="3 4">
    <name type="scientific">Paraburkholderia phenazinium</name>
    <dbReference type="NCBI Taxonomy" id="60549"/>
    <lineage>
        <taxon>Bacteria</taxon>
        <taxon>Pseudomonadati</taxon>
        <taxon>Pseudomonadota</taxon>
        <taxon>Betaproteobacteria</taxon>
        <taxon>Burkholderiales</taxon>
        <taxon>Burkholderiaceae</taxon>
        <taxon>Paraburkholderia</taxon>
    </lineage>
</organism>
<dbReference type="Gene3D" id="3.60.15.10">
    <property type="entry name" value="Ribonuclease Z/Hydroxyacylglutathione hydrolase-like"/>
    <property type="match status" value="1"/>
</dbReference>
<feature type="domain" description="Metallo-beta-lactamase" evidence="2">
    <location>
        <begin position="18"/>
        <end position="207"/>
    </location>
</feature>
<name>A0A1G8A8C2_9BURK</name>
<dbReference type="OrthoDB" id="9803916at2"/>
<gene>
    <name evidence="3" type="ORF">SAMN05216466_107346</name>
</gene>
<dbReference type="PANTHER" id="PTHR43546">
    <property type="entry name" value="UPF0173 METAL-DEPENDENT HYDROLASE MJ1163-RELATED"/>
    <property type="match status" value="1"/>
</dbReference>
<dbReference type="InterPro" id="IPR001279">
    <property type="entry name" value="Metallo-B-lactamas"/>
</dbReference>
<keyword evidence="1" id="KW-0378">Hydrolase</keyword>
<dbReference type="AlphaFoldDB" id="A0A1G8A8C2"/>
<proteinExistence type="predicted"/>
<protein>
    <submittedName>
        <fullName evidence="3">Beta-lactamase superfamily domain-containing protein</fullName>
    </submittedName>
</protein>
<accession>A0A1G8A8C2</accession>
<dbReference type="GO" id="GO:0016787">
    <property type="term" value="F:hydrolase activity"/>
    <property type="evidence" value="ECO:0007669"/>
    <property type="project" value="UniProtKB-KW"/>
</dbReference>
<sequence length="321" mass="35483">MKITQMRNATVIVEFGAHRILVDPMLAARHSLPPLRLFDGQRLRNPLVDLPDVTDAALQSVTHCLITHCQKGHFDHLDRAGKRWLRERQIPVICTHHDAAYLAQRGLNAMPLAERHERPQPFLNGTIRTVRCQHGRGMVGLMMEHGVGYLIEIPEEPTLYLAGDTILTPQVRQFLVQHQPQVSVVPAGGARFDAGKEIIMGVDEVIQFTNISTGIVVANHLEALSHCPVTRNELGVAATRANVASRLRIPADGETLEFSKLGQVGSALSISDSTSPYRNGNLSFQRGALPRDEMRTSAGSNRAAMRLKFFRSTGEMATSKR</sequence>